<evidence type="ECO:0000313" key="8">
    <source>
        <dbReference type="EMBL" id="PWJ58353.1"/>
    </source>
</evidence>
<evidence type="ECO:0000256" key="1">
    <source>
        <dbReference type="ARBA" id="ARBA00005189"/>
    </source>
</evidence>
<dbReference type="PANTHER" id="PTHR10434:SF64">
    <property type="entry name" value="1-ACYL-SN-GLYCEROL-3-PHOSPHATE ACYLTRANSFERASE-RELATED"/>
    <property type="match status" value="1"/>
</dbReference>
<gene>
    <name evidence="8" type="ORF">CLV98_104212</name>
</gene>
<name>A0A316AKQ6_9BACT</name>
<keyword evidence="2" id="KW-0444">Lipid biosynthesis</keyword>
<comment type="pathway">
    <text evidence="1">Lipid metabolism.</text>
</comment>
<dbReference type="Proteomes" id="UP000245880">
    <property type="component" value="Unassembled WGS sequence"/>
</dbReference>
<protein>
    <submittedName>
        <fullName evidence="8">1-acyl-sn-glycerol-3-phosphate acyltransferase</fullName>
    </submittedName>
</protein>
<comment type="caution">
    <text evidence="8">The sequence shown here is derived from an EMBL/GenBank/DDBJ whole genome shotgun (WGS) entry which is preliminary data.</text>
</comment>
<dbReference type="SMART" id="SM00563">
    <property type="entry name" value="PlsC"/>
    <property type="match status" value="1"/>
</dbReference>
<dbReference type="GO" id="GO:0006654">
    <property type="term" value="P:phosphatidic acid biosynthetic process"/>
    <property type="evidence" value="ECO:0007669"/>
    <property type="project" value="TreeGrafter"/>
</dbReference>
<dbReference type="Pfam" id="PF01553">
    <property type="entry name" value="Acyltransferase"/>
    <property type="match status" value="1"/>
</dbReference>
<evidence type="ECO:0000256" key="4">
    <source>
        <dbReference type="ARBA" id="ARBA00023098"/>
    </source>
</evidence>
<accession>A0A316AKQ6</accession>
<sequence length="258" mass="28953">MKKIIDYLLSSIYLVYFLLTILIFHPIQWVAFNIFGKKAHKVTVDYLNFFINFGLHLTGARITFDMRAKIPENRPLIVLANHQSMFDISGMTWFFRKYHPRFVSKIELAKGIPSISYNLRHGGSALINRKEGKKAIIEIAKLGALIQQEKTVAMIFPEGTRSASGIMKSFQPGGVATLLKKAPDALIIPMAITGTGQLNPKGYFPLRSFTALSWTALPAIEPQGKTLEEILSLSQDSIQRVLDEKKSKHNYSTLTPSV</sequence>
<keyword evidence="9" id="KW-1185">Reference proteome</keyword>
<keyword evidence="6" id="KW-0812">Transmembrane</keyword>
<dbReference type="OrthoDB" id="9803035at2"/>
<dbReference type="AlphaFoldDB" id="A0A316AKQ6"/>
<keyword evidence="4" id="KW-0443">Lipid metabolism</keyword>
<dbReference type="InterPro" id="IPR002123">
    <property type="entry name" value="Plipid/glycerol_acylTrfase"/>
</dbReference>
<evidence type="ECO:0000313" key="9">
    <source>
        <dbReference type="Proteomes" id="UP000245880"/>
    </source>
</evidence>
<evidence type="ECO:0000256" key="6">
    <source>
        <dbReference type="SAM" id="Phobius"/>
    </source>
</evidence>
<dbReference type="SUPFAM" id="SSF69593">
    <property type="entry name" value="Glycerol-3-phosphate (1)-acyltransferase"/>
    <property type="match status" value="1"/>
</dbReference>
<dbReference type="CDD" id="cd07989">
    <property type="entry name" value="LPLAT_AGPAT-like"/>
    <property type="match status" value="1"/>
</dbReference>
<organism evidence="8 9">
    <name type="scientific">Dyadobacter jejuensis</name>
    <dbReference type="NCBI Taxonomy" id="1082580"/>
    <lineage>
        <taxon>Bacteria</taxon>
        <taxon>Pseudomonadati</taxon>
        <taxon>Bacteroidota</taxon>
        <taxon>Cytophagia</taxon>
        <taxon>Cytophagales</taxon>
        <taxon>Spirosomataceae</taxon>
        <taxon>Dyadobacter</taxon>
    </lineage>
</organism>
<dbReference type="EMBL" id="QGDT01000004">
    <property type="protein sequence ID" value="PWJ58353.1"/>
    <property type="molecule type" value="Genomic_DNA"/>
</dbReference>
<evidence type="ECO:0000256" key="3">
    <source>
        <dbReference type="ARBA" id="ARBA00022679"/>
    </source>
</evidence>
<keyword evidence="3 8" id="KW-0808">Transferase</keyword>
<keyword evidence="6" id="KW-1133">Transmembrane helix</keyword>
<feature type="domain" description="Phospholipid/glycerol acyltransferase" evidence="7">
    <location>
        <begin position="76"/>
        <end position="195"/>
    </location>
</feature>
<dbReference type="GO" id="GO:0003841">
    <property type="term" value="F:1-acylglycerol-3-phosphate O-acyltransferase activity"/>
    <property type="evidence" value="ECO:0007669"/>
    <property type="project" value="TreeGrafter"/>
</dbReference>
<reference evidence="8 9" key="1">
    <citation type="submission" date="2018-03" db="EMBL/GenBank/DDBJ databases">
        <title>Genomic Encyclopedia of Archaeal and Bacterial Type Strains, Phase II (KMG-II): from individual species to whole genera.</title>
        <authorList>
            <person name="Goeker M."/>
        </authorList>
    </citation>
    <scope>NUCLEOTIDE SEQUENCE [LARGE SCALE GENOMIC DNA]</scope>
    <source>
        <strain evidence="8 9">DSM 100346</strain>
    </source>
</reference>
<keyword evidence="6" id="KW-0472">Membrane</keyword>
<feature type="transmembrane region" description="Helical" evidence="6">
    <location>
        <begin position="12"/>
        <end position="34"/>
    </location>
</feature>
<evidence type="ECO:0000256" key="5">
    <source>
        <dbReference type="ARBA" id="ARBA00023315"/>
    </source>
</evidence>
<dbReference type="PANTHER" id="PTHR10434">
    <property type="entry name" value="1-ACYL-SN-GLYCEROL-3-PHOSPHATE ACYLTRANSFERASE"/>
    <property type="match status" value="1"/>
</dbReference>
<proteinExistence type="predicted"/>
<evidence type="ECO:0000256" key="2">
    <source>
        <dbReference type="ARBA" id="ARBA00022516"/>
    </source>
</evidence>
<keyword evidence="5 8" id="KW-0012">Acyltransferase</keyword>
<dbReference type="RefSeq" id="WP_109674213.1">
    <property type="nucleotide sequence ID" value="NZ_QGDT01000004.1"/>
</dbReference>
<evidence type="ECO:0000259" key="7">
    <source>
        <dbReference type="SMART" id="SM00563"/>
    </source>
</evidence>